<proteinExistence type="predicted"/>
<accession>A0ABY5U6K0</accession>
<dbReference type="RefSeq" id="WP_158283417.1">
    <property type="nucleotide sequence ID" value="NZ_CP103867.1"/>
</dbReference>
<sequence>MDIIMPFVVGLVAIGIIWVTATVLDKKRLTQKEKIEVDEDLYKED</sequence>
<name>A0ABY5U6K0_LACSH</name>
<protein>
    <submittedName>
        <fullName evidence="2">Uncharacterized protein</fullName>
    </submittedName>
</protein>
<keyword evidence="3" id="KW-1185">Reference proteome</keyword>
<organism evidence="2 3">
    <name type="scientific">Laceyella sacchari</name>
    <name type="common">Thermoactinomyces thalpophilus</name>
    <dbReference type="NCBI Taxonomy" id="37482"/>
    <lineage>
        <taxon>Bacteria</taxon>
        <taxon>Bacillati</taxon>
        <taxon>Bacillota</taxon>
        <taxon>Bacilli</taxon>
        <taxon>Bacillales</taxon>
        <taxon>Thermoactinomycetaceae</taxon>
        <taxon>Laceyella</taxon>
    </lineage>
</organism>
<evidence type="ECO:0000313" key="2">
    <source>
        <dbReference type="EMBL" id="UWE05288.1"/>
    </source>
</evidence>
<keyword evidence="1" id="KW-0472">Membrane</keyword>
<reference evidence="2" key="1">
    <citation type="submission" date="2022-08" db="EMBL/GenBank/DDBJ databases">
        <title>The complete genome sequence of the thermophilic bacterium Laceyella sacchari FBKL4.010 reveals the basis for tetramethylpyrazine biosynthesis in Moutai-flavor Daqu.</title>
        <authorList>
            <person name="Li D."/>
            <person name="Huang W."/>
            <person name="Wang C."/>
            <person name="Qiu S."/>
        </authorList>
    </citation>
    <scope>NUCLEOTIDE SEQUENCE</scope>
    <source>
        <strain evidence="2">FBKL4.014</strain>
        <plasmid evidence="2">unnamed</plasmid>
    </source>
</reference>
<dbReference type="EMBL" id="CP103867">
    <property type="protein sequence ID" value="UWE05288.1"/>
    <property type="molecule type" value="Genomic_DNA"/>
</dbReference>
<keyword evidence="2" id="KW-0614">Plasmid</keyword>
<evidence type="ECO:0000313" key="3">
    <source>
        <dbReference type="Proteomes" id="UP001058650"/>
    </source>
</evidence>
<feature type="transmembrane region" description="Helical" evidence="1">
    <location>
        <begin position="6"/>
        <end position="24"/>
    </location>
</feature>
<gene>
    <name evidence="2" type="ORF">NYR52_16570</name>
</gene>
<keyword evidence="1" id="KW-0812">Transmembrane</keyword>
<evidence type="ECO:0000256" key="1">
    <source>
        <dbReference type="SAM" id="Phobius"/>
    </source>
</evidence>
<keyword evidence="1" id="KW-1133">Transmembrane helix</keyword>
<geneLocation type="plasmid" evidence="2 3">
    <name>unnamed</name>
</geneLocation>
<dbReference type="Proteomes" id="UP001058650">
    <property type="component" value="Plasmid unnamed"/>
</dbReference>